<dbReference type="CDD" id="cd02440">
    <property type="entry name" value="AdoMet_MTases"/>
    <property type="match status" value="1"/>
</dbReference>
<keyword evidence="2" id="KW-0808">Transferase</keyword>
<gene>
    <name evidence="2" type="ORF">CLV42_11962</name>
</gene>
<reference evidence="2 3" key="1">
    <citation type="submission" date="2018-03" db="EMBL/GenBank/DDBJ databases">
        <title>Genomic Encyclopedia of Archaeal and Bacterial Type Strains, Phase II (KMG-II): from individual species to whole genera.</title>
        <authorList>
            <person name="Goeker M."/>
        </authorList>
    </citation>
    <scope>NUCLEOTIDE SEQUENCE [LARGE SCALE GENOMIC DNA]</scope>
    <source>
        <strain evidence="2 3">DSM 18107</strain>
    </source>
</reference>
<dbReference type="GO" id="GO:0032259">
    <property type="term" value="P:methylation"/>
    <property type="evidence" value="ECO:0007669"/>
    <property type="project" value="UniProtKB-KW"/>
</dbReference>
<dbReference type="AlphaFoldDB" id="A0A2P8FMV5"/>
<dbReference type="InterPro" id="IPR029063">
    <property type="entry name" value="SAM-dependent_MTases_sf"/>
</dbReference>
<accession>A0A2P8FMV5</accession>
<dbReference type="EMBL" id="PYGK01000019">
    <property type="protein sequence ID" value="PSL23042.1"/>
    <property type="molecule type" value="Genomic_DNA"/>
</dbReference>
<dbReference type="Pfam" id="PF13649">
    <property type="entry name" value="Methyltransf_25"/>
    <property type="match status" value="1"/>
</dbReference>
<dbReference type="InterPro" id="IPR041698">
    <property type="entry name" value="Methyltransf_25"/>
</dbReference>
<dbReference type="SUPFAM" id="SSF53335">
    <property type="entry name" value="S-adenosyl-L-methionine-dependent methyltransferases"/>
    <property type="match status" value="1"/>
</dbReference>
<sequence>MQQKWDERYKASDFAYGKEPNLFFQEWLPTFNPGKILMPADGEGRNGVFAARSGWEVISFDLSIEGQSKALQLAKENEVALEYIVGDLDDLSFEKASFDAIGLIYAHFSAEKKSIFHRKLNDYLKPGGIIILEAFSKKHLYFNGLDPKVGGPKQLEELYSEAEILADFSNYDMLMLAEEEIFLNEGKYHIGKGAVIRFVGRKRY</sequence>
<dbReference type="Proteomes" id="UP000240978">
    <property type="component" value="Unassembled WGS sequence"/>
</dbReference>
<comment type="caution">
    <text evidence="2">The sequence shown here is derived from an EMBL/GenBank/DDBJ whole genome shotgun (WGS) entry which is preliminary data.</text>
</comment>
<proteinExistence type="predicted"/>
<evidence type="ECO:0000259" key="1">
    <source>
        <dbReference type="Pfam" id="PF13649"/>
    </source>
</evidence>
<keyword evidence="2" id="KW-0830">Ubiquinone</keyword>
<evidence type="ECO:0000313" key="3">
    <source>
        <dbReference type="Proteomes" id="UP000240978"/>
    </source>
</evidence>
<keyword evidence="2" id="KW-0489">Methyltransferase</keyword>
<dbReference type="OrthoDB" id="9804312at2"/>
<name>A0A2P8FMV5_9BACT</name>
<evidence type="ECO:0000313" key="2">
    <source>
        <dbReference type="EMBL" id="PSL23042.1"/>
    </source>
</evidence>
<dbReference type="RefSeq" id="WP_106605606.1">
    <property type="nucleotide sequence ID" value="NZ_PYGK01000019.1"/>
</dbReference>
<dbReference type="Gene3D" id="3.40.50.150">
    <property type="entry name" value="Vaccinia Virus protein VP39"/>
    <property type="match status" value="1"/>
</dbReference>
<feature type="domain" description="Methyltransferase" evidence="1">
    <location>
        <begin position="40"/>
        <end position="128"/>
    </location>
</feature>
<dbReference type="GO" id="GO:0008168">
    <property type="term" value="F:methyltransferase activity"/>
    <property type="evidence" value="ECO:0007669"/>
    <property type="project" value="UniProtKB-KW"/>
</dbReference>
<protein>
    <submittedName>
        <fullName evidence="2">Ubiquinone/menaquinone biosynthesis C-methylase UbiE</fullName>
    </submittedName>
</protein>
<organism evidence="2 3">
    <name type="scientific">Chitinophaga ginsengisoli</name>
    <dbReference type="NCBI Taxonomy" id="363837"/>
    <lineage>
        <taxon>Bacteria</taxon>
        <taxon>Pseudomonadati</taxon>
        <taxon>Bacteroidota</taxon>
        <taxon>Chitinophagia</taxon>
        <taxon>Chitinophagales</taxon>
        <taxon>Chitinophagaceae</taxon>
        <taxon>Chitinophaga</taxon>
    </lineage>
</organism>
<keyword evidence="3" id="KW-1185">Reference proteome</keyword>